<feature type="region of interest" description="Disordered" evidence="1">
    <location>
        <begin position="127"/>
        <end position="157"/>
    </location>
</feature>
<sequence length="157" mass="16242">MRRLTTGLAVLCGLAGLFFGLNFLLNPHGAASSFGIEPWPTGAASGYFVVKAMRDIAYGLMIFAVFVTGSRRTLGWVILAAVTIPLGDAAAVVTHGGSWATALAVHGSAVVLVVLTATLLLRETGAGGSGTDTVRGDAHGLSHRRDSSHRSEGSRRP</sequence>
<dbReference type="InterPro" id="IPR025363">
    <property type="entry name" value="DUF4267"/>
</dbReference>
<gene>
    <name evidence="3" type="ORF">Ani05nite_17250</name>
</gene>
<evidence type="ECO:0008006" key="5">
    <source>
        <dbReference type="Google" id="ProtNLM"/>
    </source>
</evidence>
<dbReference type="Proteomes" id="UP000647172">
    <property type="component" value="Unassembled WGS sequence"/>
</dbReference>
<feature type="compositionally biased region" description="Basic and acidic residues" evidence="1">
    <location>
        <begin position="134"/>
        <end position="157"/>
    </location>
</feature>
<evidence type="ECO:0000256" key="1">
    <source>
        <dbReference type="SAM" id="MobiDB-lite"/>
    </source>
</evidence>
<proteinExistence type="predicted"/>
<dbReference type="RefSeq" id="WP_203766630.1">
    <property type="nucleotide sequence ID" value="NZ_BAAAYJ010000004.1"/>
</dbReference>
<evidence type="ECO:0000256" key="2">
    <source>
        <dbReference type="SAM" id="Phobius"/>
    </source>
</evidence>
<feature type="transmembrane region" description="Helical" evidence="2">
    <location>
        <begin position="99"/>
        <end position="121"/>
    </location>
</feature>
<name>A0A919JD34_9ACTN</name>
<dbReference type="AlphaFoldDB" id="A0A919JD34"/>
<dbReference type="EMBL" id="BOMQ01000021">
    <property type="protein sequence ID" value="GIE48191.1"/>
    <property type="molecule type" value="Genomic_DNA"/>
</dbReference>
<comment type="caution">
    <text evidence="3">The sequence shown here is derived from an EMBL/GenBank/DDBJ whole genome shotgun (WGS) entry which is preliminary data.</text>
</comment>
<keyword evidence="2" id="KW-1133">Transmembrane helix</keyword>
<keyword evidence="2" id="KW-0472">Membrane</keyword>
<evidence type="ECO:0000313" key="3">
    <source>
        <dbReference type="EMBL" id="GIE48191.1"/>
    </source>
</evidence>
<accession>A0A919JD34</accession>
<reference evidence="3" key="1">
    <citation type="submission" date="2021-01" db="EMBL/GenBank/DDBJ databases">
        <title>Whole genome shotgun sequence of Actinoplanes nipponensis NBRC 14063.</title>
        <authorList>
            <person name="Komaki H."/>
            <person name="Tamura T."/>
        </authorList>
    </citation>
    <scope>NUCLEOTIDE SEQUENCE</scope>
    <source>
        <strain evidence="3">NBRC 14063</strain>
    </source>
</reference>
<feature type="transmembrane region" description="Helical" evidence="2">
    <location>
        <begin position="74"/>
        <end position="93"/>
    </location>
</feature>
<keyword evidence="4" id="KW-1185">Reference proteome</keyword>
<dbReference type="Pfam" id="PF14087">
    <property type="entry name" value="DUF4267"/>
    <property type="match status" value="1"/>
</dbReference>
<protein>
    <recommendedName>
        <fullName evidence="5">DUF4267 domain-containing protein</fullName>
    </recommendedName>
</protein>
<feature type="transmembrane region" description="Helical" evidence="2">
    <location>
        <begin position="44"/>
        <end position="67"/>
    </location>
</feature>
<evidence type="ECO:0000313" key="4">
    <source>
        <dbReference type="Proteomes" id="UP000647172"/>
    </source>
</evidence>
<keyword evidence="2" id="KW-0812">Transmembrane</keyword>
<organism evidence="3 4">
    <name type="scientific">Actinoplanes nipponensis</name>
    <dbReference type="NCBI Taxonomy" id="135950"/>
    <lineage>
        <taxon>Bacteria</taxon>
        <taxon>Bacillati</taxon>
        <taxon>Actinomycetota</taxon>
        <taxon>Actinomycetes</taxon>
        <taxon>Micromonosporales</taxon>
        <taxon>Micromonosporaceae</taxon>
        <taxon>Actinoplanes</taxon>
    </lineage>
</organism>